<feature type="domain" description="DUF6473" evidence="1">
    <location>
        <begin position="1"/>
        <end position="274"/>
    </location>
</feature>
<reference evidence="2 3" key="1">
    <citation type="submission" date="2017-03" db="EMBL/GenBank/DDBJ databases">
        <authorList>
            <person name="Afonso C.L."/>
            <person name="Miller P.J."/>
            <person name="Scott M.A."/>
            <person name="Spackman E."/>
            <person name="Goraichik I."/>
            <person name="Dimitrov K.M."/>
            <person name="Suarez D.L."/>
            <person name="Swayne D.E."/>
        </authorList>
    </citation>
    <scope>NUCLEOTIDE SEQUENCE [LARGE SCALE GENOMIC DNA]</scope>
    <source>
        <strain evidence="2 3">CECT 7745</strain>
    </source>
</reference>
<dbReference type="Proteomes" id="UP000193224">
    <property type="component" value="Unassembled WGS sequence"/>
</dbReference>
<proteinExistence type="predicted"/>
<name>A0A1X7BTB6_9RHOB</name>
<organism evidence="2 3">
    <name type="scientific">Roseovarius aestuarii</name>
    <dbReference type="NCBI Taxonomy" id="475083"/>
    <lineage>
        <taxon>Bacteria</taxon>
        <taxon>Pseudomonadati</taxon>
        <taxon>Pseudomonadota</taxon>
        <taxon>Alphaproteobacteria</taxon>
        <taxon>Rhodobacterales</taxon>
        <taxon>Roseobacteraceae</taxon>
        <taxon>Roseovarius</taxon>
    </lineage>
</organism>
<protein>
    <recommendedName>
        <fullName evidence="1">DUF6473 domain-containing protein</fullName>
    </recommendedName>
</protein>
<evidence type="ECO:0000259" key="1">
    <source>
        <dbReference type="Pfam" id="PF20078"/>
    </source>
</evidence>
<dbReference type="OrthoDB" id="7838347at2"/>
<dbReference type="Pfam" id="PF20078">
    <property type="entry name" value="DUF6473"/>
    <property type="match status" value="1"/>
</dbReference>
<sequence length="277" mass="30913">MAYERLGRSPLDYLPCSYAGSKLSFRGPQRKLEGLYASFLGGTDTYGKFIEQPYPALIEARTGVKCVNFGWPNAGVDVYLNDPGVLMATAQAGLTVLQVPCVANMTNRFYSVHPRRNDRFLEASGTLRTMYGEVDFTEFHFVRHMLERLQEMSDGRFSTVREEIQIAWVSRMQLLLQKLDSKIVLLWMSARKPENDADQTSAAFDPNYVTRDMIEVLRPLVAEVVEVTASRVALSEGTKGMRFTDLEAPAAQHVLGPSAHHEVADALGPMIIEMVGS</sequence>
<dbReference type="EMBL" id="FWXB01000008">
    <property type="protein sequence ID" value="SMC12469.1"/>
    <property type="molecule type" value="Genomic_DNA"/>
</dbReference>
<evidence type="ECO:0000313" key="2">
    <source>
        <dbReference type="EMBL" id="SMC12469.1"/>
    </source>
</evidence>
<gene>
    <name evidence="2" type="ORF">ROA7745_02295</name>
</gene>
<dbReference type="InterPro" id="IPR045524">
    <property type="entry name" value="DUF6473"/>
</dbReference>
<keyword evidence="3" id="KW-1185">Reference proteome</keyword>
<accession>A0A1X7BTB6</accession>
<dbReference type="AlphaFoldDB" id="A0A1X7BTB6"/>
<evidence type="ECO:0000313" key="3">
    <source>
        <dbReference type="Proteomes" id="UP000193224"/>
    </source>
</evidence>
<dbReference type="RefSeq" id="WP_085800433.1">
    <property type="nucleotide sequence ID" value="NZ_FWXB01000008.1"/>
</dbReference>